<evidence type="ECO:0000313" key="1">
    <source>
        <dbReference type="EMBL" id="KAJ4974868.1"/>
    </source>
</evidence>
<gene>
    <name evidence="1" type="ORF">NE237_008042</name>
</gene>
<keyword evidence="2" id="KW-1185">Reference proteome</keyword>
<evidence type="ECO:0000313" key="2">
    <source>
        <dbReference type="Proteomes" id="UP001141806"/>
    </source>
</evidence>
<proteinExistence type="predicted"/>
<reference evidence="1" key="1">
    <citation type="journal article" date="2023" name="Plant J.">
        <title>The genome of the king protea, Protea cynaroides.</title>
        <authorList>
            <person name="Chang J."/>
            <person name="Duong T.A."/>
            <person name="Schoeman C."/>
            <person name="Ma X."/>
            <person name="Roodt D."/>
            <person name="Barker N."/>
            <person name="Li Z."/>
            <person name="Van de Peer Y."/>
            <person name="Mizrachi E."/>
        </authorList>
    </citation>
    <scope>NUCLEOTIDE SEQUENCE</scope>
    <source>
        <tissue evidence="1">Young leaves</tissue>
    </source>
</reference>
<dbReference type="Proteomes" id="UP001141806">
    <property type="component" value="Unassembled WGS sequence"/>
</dbReference>
<name>A0A9Q0KQ88_9MAGN</name>
<sequence>MRGEGWCLNGDLWTGVETFFSSGWECVAAFFGAWICSSVAKTSAIRGRTFASLLRHRNARCAAMKAPFWGYWPSNLVSIIRNNLRFSPKYGFAQSTRFCSMPIFDLSTARRPDNNSNSTTPKLYTSLFADSRPVHREH</sequence>
<comment type="caution">
    <text evidence="1">The sequence shown here is derived from an EMBL/GenBank/DDBJ whole genome shotgun (WGS) entry which is preliminary data.</text>
</comment>
<dbReference type="EMBL" id="JAMYWD010000004">
    <property type="protein sequence ID" value="KAJ4974868.1"/>
    <property type="molecule type" value="Genomic_DNA"/>
</dbReference>
<accession>A0A9Q0KQ88</accession>
<organism evidence="1 2">
    <name type="scientific">Protea cynaroides</name>
    <dbReference type="NCBI Taxonomy" id="273540"/>
    <lineage>
        <taxon>Eukaryota</taxon>
        <taxon>Viridiplantae</taxon>
        <taxon>Streptophyta</taxon>
        <taxon>Embryophyta</taxon>
        <taxon>Tracheophyta</taxon>
        <taxon>Spermatophyta</taxon>
        <taxon>Magnoliopsida</taxon>
        <taxon>Proteales</taxon>
        <taxon>Proteaceae</taxon>
        <taxon>Protea</taxon>
    </lineage>
</organism>
<dbReference type="AlphaFoldDB" id="A0A9Q0KQ88"/>
<protein>
    <submittedName>
        <fullName evidence="1">Uncharacterized protein</fullName>
    </submittedName>
</protein>